<evidence type="ECO:0000313" key="2">
    <source>
        <dbReference type="Proteomes" id="UP001596434"/>
    </source>
</evidence>
<dbReference type="EMBL" id="JBHTAT010000001">
    <property type="protein sequence ID" value="MFC7253705.1"/>
    <property type="molecule type" value="Genomic_DNA"/>
</dbReference>
<reference evidence="1 2" key="1">
    <citation type="journal article" date="2019" name="Int. J. Syst. Evol. Microbiol.">
        <title>The Global Catalogue of Microorganisms (GCM) 10K type strain sequencing project: providing services to taxonomists for standard genome sequencing and annotation.</title>
        <authorList>
            <consortium name="The Broad Institute Genomics Platform"/>
            <consortium name="The Broad Institute Genome Sequencing Center for Infectious Disease"/>
            <person name="Wu L."/>
            <person name="Ma J."/>
        </authorList>
    </citation>
    <scope>NUCLEOTIDE SEQUENCE [LARGE SCALE GENOMIC DNA]</scope>
    <source>
        <strain evidence="1 2">GX21</strain>
    </source>
</reference>
<gene>
    <name evidence="1" type="ORF">ACFQKE_00005</name>
</gene>
<sequence>MIPIQTLAEFLRGNIDLSTGTYRALLLKDTTAYTPDATAHAASDVVDNGTTAEEYDDTNYARVDVTGLSVTEDTTDAEAVFDADDLVWSALGSNTGGQTVQAVILYEQVGGDDTTPADDRIIRVWDDSTESALPKQTNGEDFTWEINAEGVLNLTP</sequence>
<comment type="caution">
    <text evidence="1">The sequence shown here is derived from an EMBL/GenBank/DDBJ whole genome shotgun (WGS) entry which is preliminary data.</text>
</comment>
<keyword evidence="2" id="KW-1185">Reference proteome</keyword>
<evidence type="ECO:0000313" key="1">
    <source>
        <dbReference type="EMBL" id="MFC7253705.1"/>
    </source>
</evidence>
<organism evidence="1 2">
    <name type="scientific">Haloplanus litoreus</name>
    <dbReference type="NCBI Taxonomy" id="767515"/>
    <lineage>
        <taxon>Archaea</taxon>
        <taxon>Methanobacteriati</taxon>
        <taxon>Methanobacteriota</taxon>
        <taxon>Stenosarchaea group</taxon>
        <taxon>Halobacteria</taxon>
        <taxon>Halobacteriales</taxon>
        <taxon>Haloferacaceae</taxon>
        <taxon>Haloplanus</taxon>
    </lineage>
</organism>
<accession>A0ABD5ZSS5</accession>
<name>A0ABD5ZSS5_9EURY</name>
<dbReference type="RefSeq" id="WP_379701708.1">
    <property type="nucleotide sequence ID" value="NZ_JBHTAT010000001.1"/>
</dbReference>
<protein>
    <submittedName>
        <fullName evidence="1">Uncharacterized protein</fullName>
    </submittedName>
</protein>
<dbReference type="Proteomes" id="UP001596434">
    <property type="component" value="Unassembled WGS sequence"/>
</dbReference>
<proteinExistence type="predicted"/>
<dbReference type="AlphaFoldDB" id="A0ABD5ZSS5"/>
<dbReference type="GeneID" id="96951986"/>